<name>A0AAN9NWN3_PHACN</name>
<sequence length="175" mass="18632">MPRAPAMPVCLAHRRCPHASRPAEARMPRAPAMPACLAPRRCPHASRPGDARMPRAPAMPACLAPRRCPHASRPGDARMPLTLAMTDVLLIPAMTDVLLIPAMTDDTSPRHAEGSSLHYVTSKSNIGGISQLLSSVSSPSNISMNITPSDIGHSPFSHLFFTIGQSSAKPFSLLS</sequence>
<organism evidence="1 2">
    <name type="scientific">Phaseolus coccineus</name>
    <name type="common">Scarlet runner bean</name>
    <name type="synonym">Phaseolus multiflorus</name>
    <dbReference type="NCBI Taxonomy" id="3886"/>
    <lineage>
        <taxon>Eukaryota</taxon>
        <taxon>Viridiplantae</taxon>
        <taxon>Streptophyta</taxon>
        <taxon>Embryophyta</taxon>
        <taxon>Tracheophyta</taxon>
        <taxon>Spermatophyta</taxon>
        <taxon>Magnoliopsida</taxon>
        <taxon>eudicotyledons</taxon>
        <taxon>Gunneridae</taxon>
        <taxon>Pentapetalae</taxon>
        <taxon>rosids</taxon>
        <taxon>fabids</taxon>
        <taxon>Fabales</taxon>
        <taxon>Fabaceae</taxon>
        <taxon>Papilionoideae</taxon>
        <taxon>50 kb inversion clade</taxon>
        <taxon>NPAAA clade</taxon>
        <taxon>indigoferoid/millettioid clade</taxon>
        <taxon>Phaseoleae</taxon>
        <taxon>Phaseolus</taxon>
    </lineage>
</organism>
<evidence type="ECO:0000313" key="1">
    <source>
        <dbReference type="EMBL" id="KAK7377934.1"/>
    </source>
</evidence>
<accession>A0AAN9NWN3</accession>
<dbReference type="EMBL" id="JAYMYR010000002">
    <property type="protein sequence ID" value="KAK7377934.1"/>
    <property type="molecule type" value="Genomic_DNA"/>
</dbReference>
<protein>
    <submittedName>
        <fullName evidence="1">Uncharacterized protein</fullName>
    </submittedName>
</protein>
<keyword evidence="2" id="KW-1185">Reference proteome</keyword>
<reference evidence="1 2" key="1">
    <citation type="submission" date="2024-01" db="EMBL/GenBank/DDBJ databases">
        <title>The genomes of 5 underutilized Papilionoideae crops provide insights into root nodulation and disease resistanc.</title>
        <authorList>
            <person name="Jiang F."/>
        </authorList>
    </citation>
    <scope>NUCLEOTIDE SEQUENCE [LARGE SCALE GENOMIC DNA]</scope>
    <source>
        <strain evidence="1">JINMINGXINNONG_FW02</strain>
        <tissue evidence="1">Leaves</tissue>
    </source>
</reference>
<dbReference type="AlphaFoldDB" id="A0AAN9NWN3"/>
<gene>
    <name evidence="1" type="ORF">VNO80_03369</name>
</gene>
<dbReference type="Proteomes" id="UP001374584">
    <property type="component" value="Unassembled WGS sequence"/>
</dbReference>
<proteinExistence type="predicted"/>
<comment type="caution">
    <text evidence="1">The sequence shown here is derived from an EMBL/GenBank/DDBJ whole genome shotgun (WGS) entry which is preliminary data.</text>
</comment>
<evidence type="ECO:0000313" key="2">
    <source>
        <dbReference type="Proteomes" id="UP001374584"/>
    </source>
</evidence>